<evidence type="ECO:0000313" key="3">
    <source>
        <dbReference type="Proteomes" id="UP000007719"/>
    </source>
</evidence>
<dbReference type="eggNOG" id="COG0472">
    <property type="taxonomic scope" value="Bacteria"/>
</dbReference>
<gene>
    <name evidence="2" type="ordered locus">Dtur_0592</name>
</gene>
<keyword evidence="1" id="KW-0472">Membrane</keyword>
<dbReference type="Proteomes" id="UP000007719">
    <property type="component" value="Chromosome"/>
</dbReference>
<dbReference type="HOGENOM" id="CLU_2117126_0_0_0"/>
<dbReference type="AlphaFoldDB" id="B8DZE7"/>
<dbReference type="KEGG" id="dtu:Dtur_0592"/>
<accession>B8DZE7</accession>
<keyword evidence="1" id="KW-0812">Transmembrane</keyword>
<dbReference type="OrthoDB" id="9783652at2"/>
<sequence>MSLKILNANPNFSTLITLIFVYSVPIYDSALTVIRRFISGKSIFTPDLGHFYNKLYNITRNYVGTGLIIYLFSIVLGIIGIWLYSLTPILSLVLGGLIWIILVYLGYKLGFLEG</sequence>
<protein>
    <submittedName>
        <fullName evidence="2">Undecaprenyl-phosphate N-acetylglucosaminyl 1-phosphate transferase</fullName>
    </submittedName>
</protein>
<dbReference type="GO" id="GO:0016740">
    <property type="term" value="F:transferase activity"/>
    <property type="evidence" value="ECO:0007669"/>
    <property type="project" value="UniProtKB-KW"/>
</dbReference>
<keyword evidence="2" id="KW-0808">Transferase</keyword>
<feature type="transmembrane region" description="Helical" evidence="1">
    <location>
        <begin position="62"/>
        <end position="83"/>
    </location>
</feature>
<dbReference type="InParanoid" id="B8DZE7"/>
<dbReference type="EnsemblBacteria" id="ACK41880">
    <property type="protein sequence ID" value="ACK41880"/>
    <property type="gene ID" value="Dtur_0592"/>
</dbReference>
<keyword evidence="1" id="KW-1133">Transmembrane helix</keyword>
<feature type="transmembrane region" description="Helical" evidence="1">
    <location>
        <begin position="12"/>
        <end position="34"/>
    </location>
</feature>
<dbReference type="STRING" id="515635.Dtur_0592"/>
<dbReference type="RefSeq" id="WP_012582965.1">
    <property type="nucleotide sequence ID" value="NC_011661.1"/>
</dbReference>
<evidence type="ECO:0000256" key="1">
    <source>
        <dbReference type="SAM" id="Phobius"/>
    </source>
</evidence>
<feature type="transmembrane region" description="Helical" evidence="1">
    <location>
        <begin position="89"/>
        <end position="107"/>
    </location>
</feature>
<proteinExistence type="predicted"/>
<evidence type="ECO:0000313" key="2">
    <source>
        <dbReference type="EMBL" id="ACK41880.1"/>
    </source>
</evidence>
<keyword evidence="3" id="KW-1185">Reference proteome</keyword>
<name>B8DZE7_DICTD</name>
<dbReference type="EMBL" id="CP001251">
    <property type="protein sequence ID" value="ACK41880.1"/>
    <property type="molecule type" value="Genomic_DNA"/>
</dbReference>
<reference evidence="3" key="1">
    <citation type="journal article" date="2016" name="Front. Microbiol.">
        <title>The complete genome sequence of hyperthermophile Dictyoglomus turgidum DSM 6724 reveals a specialized carbohydrate fermentor.</title>
        <authorList>
            <person name="Brumm P.J."/>
            <person name="Gowda K."/>
            <person name="Robb F.T."/>
            <person name="Mead D.A."/>
        </authorList>
    </citation>
    <scope>NUCLEOTIDE SEQUENCE [LARGE SCALE GENOMIC DNA]</scope>
    <source>
        <strain evidence="3">DSM 6724 / Z-1310</strain>
    </source>
</reference>
<organism evidence="2 3">
    <name type="scientific">Dictyoglomus turgidum (strain DSM 6724 / Z-1310)</name>
    <dbReference type="NCBI Taxonomy" id="515635"/>
    <lineage>
        <taxon>Bacteria</taxon>
        <taxon>Pseudomonadati</taxon>
        <taxon>Dictyoglomota</taxon>
        <taxon>Dictyoglomia</taxon>
        <taxon>Dictyoglomales</taxon>
        <taxon>Dictyoglomaceae</taxon>
        <taxon>Dictyoglomus</taxon>
    </lineage>
</organism>